<dbReference type="InterPro" id="IPR004146">
    <property type="entry name" value="DC1"/>
</dbReference>
<dbReference type="Pfam" id="PF03107">
    <property type="entry name" value="C1_2"/>
    <property type="match status" value="1"/>
</dbReference>
<evidence type="ECO:0000313" key="3">
    <source>
        <dbReference type="EMBL" id="KAF2300317.1"/>
    </source>
</evidence>
<keyword evidence="1" id="KW-0677">Repeat</keyword>
<reference evidence="3 4" key="1">
    <citation type="journal article" date="2020" name="Mol. Plant">
        <title>The Chromosome-Based Rubber Tree Genome Provides New Insights into Spurge Genome Evolution and Rubber Biosynthesis.</title>
        <authorList>
            <person name="Liu J."/>
            <person name="Shi C."/>
            <person name="Shi C.C."/>
            <person name="Li W."/>
            <person name="Zhang Q.J."/>
            <person name="Zhang Y."/>
            <person name="Li K."/>
            <person name="Lu H.F."/>
            <person name="Shi C."/>
            <person name="Zhu S.T."/>
            <person name="Xiao Z.Y."/>
            <person name="Nan H."/>
            <person name="Yue Y."/>
            <person name="Zhu X.G."/>
            <person name="Wu Y."/>
            <person name="Hong X.N."/>
            <person name="Fan G.Y."/>
            <person name="Tong Y."/>
            <person name="Zhang D."/>
            <person name="Mao C.L."/>
            <person name="Liu Y.L."/>
            <person name="Hao S.J."/>
            <person name="Liu W.Q."/>
            <person name="Lv M.Q."/>
            <person name="Zhang H.B."/>
            <person name="Liu Y."/>
            <person name="Hu-Tang G.R."/>
            <person name="Wang J.P."/>
            <person name="Wang J.H."/>
            <person name="Sun Y.H."/>
            <person name="Ni S.B."/>
            <person name="Chen W.B."/>
            <person name="Zhang X.C."/>
            <person name="Jiao Y.N."/>
            <person name="Eichler E.E."/>
            <person name="Li G.H."/>
            <person name="Liu X."/>
            <person name="Gao L.Z."/>
        </authorList>
    </citation>
    <scope>NUCLEOTIDE SEQUENCE [LARGE SCALE GENOMIC DNA]</scope>
    <source>
        <strain evidence="4">cv. GT1</strain>
        <tissue evidence="3">Leaf</tissue>
    </source>
</reference>
<name>A0A6A6LIF4_HEVBR</name>
<accession>A0A6A6LIF4</accession>
<protein>
    <recommendedName>
        <fullName evidence="2">DC1 domain-containing protein</fullName>
    </recommendedName>
</protein>
<proteinExistence type="predicted"/>
<organism evidence="3 4">
    <name type="scientific">Hevea brasiliensis</name>
    <name type="common">Para rubber tree</name>
    <name type="synonym">Siphonia brasiliensis</name>
    <dbReference type="NCBI Taxonomy" id="3981"/>
    <lineage>
        <taxon>Eukaryota</taxon>
        <taxon>Viridiplantae</taxon>
        <taxon>Streptophyta</taxon>
        <taxon>Embryophyta</taxon>
        <taxon>Tracheophyta</taxon>
        <taxon>Spermatophyta</taxon>
        <taxon>Magnoliopsida</taxon>
        <taxon>eudicotyledons</taxon>
        <taxon>Gunneridae</taxon>
        <taxon>Pentapetalae</taxon>
        <taxon>rosids</taxon>
        <taxon>fabids</taxon>
        <taxon>Malpighiales</taxon>
        <taxon>Euphorbiaceae</taxon>
        <taxon>Crotonoideae</taxon>
        <taxon>Micrandreae</taxon>
        <taxon>Hevea</taxon>
    </lineage>
</organism>
<dbReference type="EMBL" id="JAAGAX010000010">
    <property type="protein sequence ID" value="KAF2300317.1"/>
    <property type="molecule type" value="Genomic_DNA"/>
</dbReference>
<evidence type="ECO:0000259" key="2">
    <source>
        <dbReference type="Pfam" id="PF03107"/>
    </source>
</evidence>
<dbReference type="SUPFAM" id="SSF57889">
    <property type="entry name" value="Cysteine-rich domain"/>
    <property type="match status" value="2"/>
</dbReference>
<dbReference type="InterPro" id="IPR046349">
    <property type="entry name" value="C1-like_sf"/>
</dbReference>
<dbReference type="PANTHER" id="PTHR32410">
    <property type="entry name" value="CYSTEINE/HISTIDINE-RICH C1 DOMAIN FAMILY PROTEIN"/>
    <property type="match status" value="1"/>
</dbReference>
<dbReference type="AlphaFoldDB" id="A0A6A6LIF4"/>
<gene>
    <name evidence="3" type="ORF">GH714_011733</name>
</gene>
<dbReference type="InterPro" id="IPR053192">
    <property type="entry name" value="Vacuole_Formation_Reg"/>
</dbReference>
<feature type="domain" description="DC1" evidence="2">
    <location>
        <begin position="158"/>
        <end position="200"/>
    </location>
</feature>
<evidence type="ECO:0000256" key="1">
    <source>
        <dbReference type="ARBA" id="ARBA00022737"/>
    </source>
</evidence>
<comment type="caution">
    <text evidence="3">The sequence shown here is derived from an EMBL/GenBank/DDBJ whole genome shotgun (WGS) entry which is preliminary data.</text>
</comment>
<keyword evidence="4" id="KW-1185">Reference proteome</keyword>
<sequence length="314" mass="36950">MNLFARVAQSSFLALPINVLIVREFNLHKFCAESAPNLDKCPPFLRTVKPDQHDFRRTHKCGNCEEFLDDCCDCLLQTHLNHGFLPTILHPKQHPHFLNFIIMPFKYNYQYKCCICDKLGSSVSYKCYDCFYDVHVNCVLPDLIIKTKNSGHRFFLIFNSSSDDKPGSKHQCDICNKEIDLGQPFYRCSMLDLQFHLRCMADERQVDVLISNKKLTRVYEDFEPTSDWLERSEDYSLVVDFDDFEFKEEEIYWFVDPSNSMIVVMGERPIPNNKWLRFNKKFHIPKNSDVAKIHMDPRFLPDALVIIIQKIPKL</sequence>
<dbReference type="Proteomes" id="UP000467840">
    <property type="component" value="Chromosome 4"/>
</dbReference>
<evidence type="ECO:0000313" key="4">
    <source>
        <dbReference type="Proteomes" id="UP000467840"/>
    </source>
</evidence>